<dbReference type="InterPro" id="IPR045031">
    <property type="entry name" value="DHP_synth-like"/>
</dbReference>
<accession>A0ABS9PZ53</accession>
<dbReference type="Gene3D" id="3.20.20.20">
    <property type="entry name" value="Dihydropteroate synthase-like"/>
    <property type="match status" value="1"/>
</dbReference>
<evidence type="ECO:0000256" key="3">
    <source>
        <dbReference type="ARBA" id="ARBA00004763"/>
    </source>
</evidence>
<comment type="catalytic activity">
    <reaction evidence="1">
        <text>(7,8-dihydropterin-6-yl)methyl diphosphate + 4-aminobenzoate = 7,8-dihydropteroate + diphosphate</text>
        <dbReference type="Rhea" id="RHEA:19949"/>
        <dbReference type="ChEBI" id="CHEBI:17836"/>
        <dbReference type="ChEBI" id="CHEBI:17839"/>
        <dbReference type="ChEBI" id="CHEBI:33019"/>
        <dbReference type="ChEBI" id="CHEBI:72950"/>
        <dbReference type="EC" id="2.5.1.15"/>
    </reaction>
</comment>
<dbReference type="PROSITE" id="PS00793">
    <property type="entry name" value="DHPS_2"/>
    <property type="match status" value="1"/>
</dbReference>
<evidence type="ECO:0000313" key="13">
    <source>
        <dbReference type="Proteomes" id="UP001521931"/>
    </source>
</evidence>
<organism evidence="12 13">
    <name type="scientific">Arsenicicoccus bolidensis</name>
    <dbReference type="NCBI Taxonomy" id="229480"/>
    <lineage>
        <taxon>Bacteria</taxon>
        <taxon>Bacillati</taxon>
        <taxon>Actinomycetota</taxon>
        <taxon>Actinomycetes</taxon>
        <taxon>Micrococcales</taxon>
        <taxon>Intrasporangiaceae</taxon>
        <taxon>Arsenicicoccus</taxon>
    </lineage>
</organism>
<reference evidence="12 13" key="1">
    <citation type="submission" date="2022-02" db="EMBL/GenBank/DDBJ databases">
        <title>Uncovering new skin microbiome diversity through culturing and metagenomics.</title>
        <authorList>
            <person name="Conlan S."/>
            <person name="Deming C."/>
            <person name="Nisc Comparative Sequencing Program N."/>
            <person name="Segre J.A."/>
        </authorList>
    </citation>
    <scope>NUCLEOTIDE SEQUENCE [LARGE SCALE GENOMIC DNA]</scope>
    <source>
        <strain evidence="12 13">ACRQZ</strain>
    </source>
</reference>
<dbReference type="PROSITE" id="PS50972">
    <property type="entry name" value="PTERIN_BINDING"/>
    <property type="match status" value="1"/>
</dbReference>
<evidence type="ECO:0000259" key="11">
    <source>
        <dbReference type="PROSITE" id="PS50972"/>
    </source>
</evidence>
<dbReference type="EC" id="2.5.1.15" evidence="5"/>
<evidence type="ECO:0000256" key="2">
    <source>
        <dbReference type="ARBA" id="ARBA00001946"/>
    </source>
</evidence>
<dbReference type="PANTHER" id="PTHR20941:SF1">
    <property type="entry name" value="FOLIC ACID SYNTHESIS PROTEIN FOL1"/>
    <property type="match status" value="1"/>
</dbReference>
<keyword evidence="13" id="KW-1185">Reference proteome</keyword>
<dbReference type="SUPFAM" id="SSF51717">
    <property type="entry name" value="Dihydropteroate synthetase-like"/>
    <property type="match status" value="1"/>
</dbReference>
<comment type="similarity">
    <text evidence="4">Belongs to the DHPS family.</text>
</comment>
<feature type="domain" description="Pterin-binding" evidence="11">
    <location>
        <begin position="1"/>
        <end position="285"/>
    </location>
</feature>
<dbReference type="InterPro" id="IPR011005">
    <property type="entry name" value="Dihydropteroate_synth-like_sf"/>
</dbReference>
<feature type="region of interest" description="Disordered" evidence="10">
    <location>
        <begin position="223"/>
        <end position="248"/>
    </location>
</feature>
<evidence type="ECO:0000256" key="8">
    <source>
        <dbReference type="ARBA" id="ARBA00022842"/>
    </source>
</evidence>
<evidence type="ECO:0000256" key="5">
    <source>
        <dbReference type="ARBA" id="ARBA00012458"/>
    </source>
</evidence>
<proteinExistence type="inferred from homology"/>
<protein>
    <recommendedName>
        <fullName evidence="5">dihydropteroate synthase</fullName>
        <ecNumber evidence="5">2.5.1.15</ecNumber>
    </recommendedName>
</protein>
<keyword evidence="6 12" id="KW-0808">Transferase</keyword>
<evidence type="ECO:0000256" key="7">
    <source>
        <dbReference type="ARBA" id="ARBA00022723"/>
    </source>
</evidence>
<dbReference type="InterPro" id="IPR006390">
    <property type="entry name" value="DHP_synth_dom"/>
</dbReference>
<evidence type="ECO:0000256" key="4">
    <source>
        <dbReference type="ARBA" id="ARBA00009503"/>
    </source>
</evidence>
<name>A0ABS9PZ53_9MICO</name>
<comment type="caution">
    <text evidence="12">The sequence shown here is derived from an EMBL/GenBank/DDBJ whole genome shotgun (WGS) entry which is preliminary data.</text>
</comment>
<dbReference type="PANTHER" id="PTHR20941">
    <property type="entry name" value="FOLATE SYNTHESIS PROTEINS"/>
    <property type="match status" value="1"/>
</dbReference>
<comment type="cofactor">
    <cofactor evidence="2">
        <name>Mg(2+)</name>
        <dbReference type="ChEBI" id="CHEBI:18420"/>
    </cofactor>
</comment>
<sequence length="332" mass="34507">MGVLNVTPDSFSDGGRWLDARCAVEHGLELARQGAGIVDVGGESTRPGATRPLVTEELDRVVPVVRDLVAHGVTVSIDTMRAEVAEAAVEAGAAIVNDVSGGLGDPAIREVVARTGVTMVVQHWRAHGSAMQQRDHLAYDDVVTDVRDELGERLAELREAGVRDEQVVLDPGIGFSKTASHNWTLLRRLDELMVLGRPILVGTSRKAFLGSLLAQPADPISAGDPCGPIGAGGSLGESRQPAQDLVPRPPLERDAATAATTLLCAQAGVWGVRVHDVRASADVLRVLAAWQAGMPPAHAAADAASLRPTSMPAPGPSSTSTSLTARLPGGSA</sequence>
<gene>
    <name evidence="12" type="primary">folP</name>
    <name evidence="12" type="ORF">MHL29_03215</name>
</gene>
<dbReference type="EMBL" id="JAKRCV010000006">
    <property type="protein sequence ID" value="MCG7320905.1"/>
    <property type="molecule type" value="Genomic_DNA"/>
</dbReference>
<keyword evidence="9" id="KW-0289">Folate biosynthesis</keyword>
<dbReference type="Proteomes" id="UP001521931">
    <property type="component" value="Unassembled WGS sequence"/>
</dbReference>
<dbReference type="Pfam" id="PF00809">
    <property type="entry name" value="Pterin_bind"/>
    <property type="match status" value="1"/>
</dbReference>
<feature type="region of interest" description="Disordered" evidence="10">
    <location>
        <begin position="301"/>
        <end position="332"/>
    </location>
</feature>
<evidence type="ECO:0000256" key="1">
    <source>
        <dbReference type="ARBA" id="ARBA00000012"/>
    </source>
</evidence>
<evidence type="ECO:0000256" key="10">
    <source>
        <dbReference type="SAM" id="MobiDB-lite"/>
    </source>
</evidence>
<dbReference type="GO" id="GO:0004156">
    <property type="term" value="F:dihydropteroate synthase activity"/>
    <property type="evidence" value="ECO:0007669"/>
    <property type="project" value="UniProtKB-EC"/>
</dbReference>
<keyword evidence="7" id="KW-0479">Metal-binding</keyword>
<evidence type="ECO:0000313" key="12">
    <source>
        <dbReference type="EMBL" id="MCG7320905.1"/>
    </source>
</evidence>
<dbReference type="InterPro" id="IPR000489">
    <property type="entry name" value="Pterin-binding_dom"/>
</dbReference>
<evidence type="ECO:0000256" key="9">
    <source>
        <dbReference type="ARBA" id="ARBA00022909"/>
    </source>
</evidence>
<evidence type="ECO:0000256" key="6">
    <source>
        <dbReference type="ARBA" id="ARBA00022679"/>
    </source>
</evidence>
<dbReference type="CDD" id="cd00739">
    <property type="entry name" value="DHPS"/>
    <property type="match status" value="1"/>
</dbReference>
<comment type="pathway">
    <text evidence="3">Cofactor biosynthesis; tetrahydrofolate biosynthesis; 7,8-dihydrofolate from 2-amino-4-hydroxy-6-hydroxymethyl-7,8-dihydropteridine diphosphate and 4-aminobenzoate: step 1/2.</text>
</comment>
<keyword evidence="8" id="KW-0460">Magnesium</keyword>
<dbReference type="NCBIfam" id="TIGR01496">
    <property type="entry name" value="DHPS"/>
    <property type="match status" value="1"/>
</dbReference>